<dbReference type="PROSITE" id="PS50082">
    <property type="entry name" value="WD_REPEATS_2"/>
    <property type="match status" value="4"/>
</dbReference>
<dbReference type="Pfam" id="PF00400">
    <property type="entry name" value="WD40"/>
    <property type="match status" value="5"/>
</dbReference>
<dbReference type="PANTHER" id="PTHR19848:SF8">
    <property type="entry name" value="F-BOX AND WD REPEAT DOMAIN CONTAINING 7"/>
    <property type="match status" value="1"/>
</dbReference>
<dbReference type="SMART" id="SM00320">
    <property type="entry name" value="WD40"/>
    <property type="match status" value="5"/>
</dbReference>
<dbReference type="OrthoDB" id="674604at2759"/>
<feature type="repeat" description="WD" evidence="3">
    <location>
        <begin position="102"/>
        <end position="143"/>
    </location>
</feature>
<dbReference type="InterPro" id="IPR019775">
    <property type="entry name" value="WD40_repeat_CS"/>
</dbReference>
<dbReference type="InterPro" id="IPR036322">
    <property type="entry name" value="WD40_repeat_dom_sf"/>
</dbReference>
<evidence type="ECO:0000256" key="3">
    <source>
        <dbReference type="PROSITE-ProRule" id="PRU00221"/>
    </source>
</evidence>
<dbReference type="AlphaFoldDB" id="A0A0C9ZQN0"/>
<keyword evidence="1 3" id="KW-0853">WD repeat</keyword>
<sequence length="245" mass="26982">MSSSTSKTPAIAPSQTMRGHTDWVMGVAHLAGERRIITCSMDGLLRLWALKSGTQIGEDWRDEYDGMFSMALSPNGEIVASGCGDGKVRLWDVETKKVTGKWTGHTRLVWALCWSADGERVASGSWDGTVRVWDVKRRKNILTIKTGHKEVWAVTYSPDSSKFATGGDDENAVKIWDAKTGELLNTIKHDGIVYCLAWTSDGKKLISGSYGPIRIFDTATWQQIVVIEGHTHVVSAISLSTRLIL</sequence>
<dbReference type="PROSITE" id="PS50294">
    <property type="entry name" value="WD_REPEATS_REGION"/>
    <property type="match status" value="3"/>
</dbReference>
<evidence type="ECO:0000313" key="5">
    <source>
        <dbReference type="Proteomes" id="UP000054485"/>
    </source>
</evidence>
<evidence type="ECO:0000256" key="2">
    <source>
        <dbReference type="ARBA" id="ARBA00022737"/>
    </source>
</evidence>
<name>A0A0C9ZQN0_9AGAM</name>
<reference evidence="4 5" key="1">
    <citation type="submission" date="2014-04" db="EMBL/GenBank/DDBJ databases">
        <authorList>
            <consortium name="DOE Joint Genome Institute"/>
            <person name="Kuo A."/>
            <person name="Ruytinx J."/>
            <person name="Rineau F."/>
            <person name="Colpaert J."/>
            <person name="Kohler A."/>
            <person name="Nagy L.G."/>
            <person name="Floudas D."/>
            <person name="Copeland A."/>
            <person name="Barry K.W."/>
            <person name="Cichocki N."/>
            <person name="Veneault-Fourrey C."/>
            <person name="LaButti K."/>
            <person name="Lindquist E.A."/>
            <person name="Lipzen A."/>
            <person name="Lundell T."/>
            <person name="Morin E."/>
            <person name="Murat C."/>
            <person name="Sun H."/>
            <person name="Tunlid A."/>
            <person name="Henrissat B."/>
            <person name="Grigoriev I.V."/>
            <person name="Hibbett D.S."/>
            <person name="Martin F."/>
            <person name="Nordberg H.P."/>
            <person name="Cantor M.N."/>
            <person name="Hua S.X."/>
        </authorList>
    </citation>
    <scope>NUCLEOTIDE SEQUENCE [LARGE SCALE GENOMIC DNA]</scope>
    <source>
        <strain evidence="4 5">UH-Slu-Lm8-n1</strain>
    </source>
</reference>
<accession>A0A0C9ZQN0</accession>
<dbReference type="SUPFAM" id="SSF50978">
    <property type="entry name" value="WD40 repeat-like"/>
    <property type="match status" value="1"/>
</dbReference>
<reference evidence="5" key="2">
    <citation type="submission" date="2015-01" db="EMBL/GenBank/DDBJ databases">
        <title>Evolutionary Origins and Diversification of the Mycorrhizal Mutualists.</title>
        <authorList>
            <consortium name="DOE Joint Genome Institute"/>
            <consortium name="Mycorrhizal Genomics Consortium"/>
            <person name="Kohler A."/>
            <person name="Kuo A."/>
            <person name="Nagy L.G."/>
            <person name="Floudas D."/>
            <person name="Copeland A."/>
            <person name="Barry K.W."/>
            <person name="Cichocki N."/>
            <person name="Veneault-Fourrey C."/>
            <person name="LaButti K."/>
            <person name="Lindquist E.A."/>
            <person name="Lipzen A."/>
            <person name="Lundell T."/>
            <person name="Morin E."/>
            <person name="Murat C."/>
            <person name="Riley R."/>
            <person name="Ohm R."/>
            <person name="Sun H."/>
            <person name="Tunlid A."/>
            <person name="Henrissat B."/>
            <person name="Grigoriev I.V."/>
            <person name="Hibbett D.S."/>
            <person name="Martin F."/>
        </authorList>
    </citation>
    <scope>NUCLEOTIDE SEQUENCE [LARGE SCALE GENOMIC DNA]</scope>
    <source>
        <strain evidence="5">UH-Slu-Lm8-n1</strain>
    </source>
</reference>
<dbReference type="InterPro" id="IPR020472">
    <property type="entry name" value="WD40_PAC1"/>
</dbReference>
<dbReference type="InterPro" id="IPR015943">
    <property type="entry name" value="WD40/YVTN_repeat-like_dom_sf"/>
</dbReference>
<dbReference type="Gene3D" id="2.130.10.10">
    <property type="entry name" value="YVTN repeat-like/Quinoprotein amine dehydrogenase"/>
    <property type="match status" value="3"/>
</dbReference>
<evidence type="ECO:0000313" key="4">
    <source>
        <dbReference type="EMBL" id="KIK31631.1"/>
    </source>
</evidence>
<dbReference type="CDD" id="cd00200">
    <property type="entry name" value="WD40"/>
    <property type="match status" value="1"/>
</dbReference>
<feature type="repeat" description="WD" evidence="3">
    <location>
        <begin position="60"/>
        <end position="101"/>
    </location>
</feature>
<protein>
    <recommendedName>
        <fullName evidence="6">WD40 repeat-like protein</fullName>
    </recommendedName>
</protein>
<dbReference type="STRING" id="930992.A0A0C9ZQN0"/>
<evidence type="ECO:0000256" key="1">
    <source>
        <dbReference type="ARBA" id="ARBA00022574"/>
    </source>
</evidence>
<proteinExistence type="predicted"/>
<dbReference type="HOGENOM" id="CLU_000288_57_33_1"/>
<feature type="repeat" description="WD" evidence="3">
    <location>
        <begin position="144"/>
        <end position="186"/>
    </location>
</feature>
<organism evidence="4 5">
    <name type="scientific">Suillus luteus UH-Slu-Lm8-n1</name>
    <dbReference type="NCBI Taxonomy" id="930992"/>
    <lineage>
        <taxon>Eukaryota</taxon>
        <taxon>Fungi</taxon>
        <taxon>Dikarya</taxon>
        <taxon>Basidiomycota</taxon>
        <taxon>Agaricomycotina</taxon>
        <taxon>Agaricomycetes</taxon>
        <taxon>Agaricomycetidae</taxon>
        <taxon>Boletales</taxon>
        <taxon>Suillineae</taxon>
        <taxon>Suillaceae</taxon>
        <taxon>Suillus</taxon>
    </lineage>
</organism>
<dbReference type="PROSITE" id="PS00678">
    <property type="entry name" value="WD_REPEATS_1"/>
    <property type="match status" value="2"/>
</dbReference>
<keyword evidence="2" id="KW-0677">Repeat</keyword>
<dbReference type="PANTHER" id="PTHR19848">
    <property type="entry name" value="WD40 REPEAT PROTEIN"/>
    <property type="match status" value="1"/>
</dbReference>
<dbReference type="InterPro" id="IPR001680">
    <property type="entry name" value="WD40_rpt"/>
</dbReference>
<dbReference type="InParanoid" id="A0A0C9ZQN0"/>
<gene>
    <name evidence="4" type="ORF">CY34DRAFT_261470</name>
</gene>
<keyword evidence="5" id="KW-1185">Reference proteome</keyword>
<dbReference type="PRINTS" id="PR00320">
    <property type="entry name" value="GPROTEINBRPT"/>
</dbReference>
<feature type="repeat" description="WD" evidence="3">
    <location>
        <begin position="17"/>
        <end position="58"/>
    </location>
</feature>
<dbReference type="Proteomes" id="UP000054485">
    <property type="component" value="Unassembled WGS sequence"/>
</dbReference>
<evidence type="ECO:0008006" key="6">
    <source>
        <dbReference type="Google" id="ProtNLM"/>
    </source>
</evidence>
<dbReference type="EMBL" id="KN836805">
    <property type="protein sequence ID" value="KIK31631.1"/>
    <property type="molecule type" value="Genomic_DNA"/>
</dbReference>